<organism evidence="1 2">
    <name type="scientific">Candidatus Fischerbacteria bacterium RBG_13_37_8</name>
    <dbReference type="NCBI Taxonomy" id="1817863"/>
    <lineage>
        <taxon>Bacteria</taxon>
        <taxon>Candidatus Fischeribacteriota</taxon>
    </lineage>
</organism>
<dbReference type="SUPFAM" id="SSF52540">
    <property type="entry name" value="P-loop containing nucleoside triphosphate hydrolases"/>
    <property type="match status" value="1"/>
</dbReference>
<dbReference type="STRING" id="1817863.A2Y62_16140"/>
<comment type="caution">
    <text evidence="1">The sequence shown here is derived from an EMBL/GenBank/DDBJ whole genome shotgun (WGS) entry which is preliminary data.</text>
</comment>
<name>A0A1F5VEC8_9BACT</name>
<dbReference type="Gene3D" id="3.40.50.300">
    <property type="entry name" value="P-loop containing nucleotide triphosphate hydrolases"/>
    <property type="match status" value="1"/>
</dbReference>
<dbReference type="AlphaFoldDB" id="A0A1F5VEC8"/>
<protein>
    <submittedName>
        <fullName evidence="1">Uncharacterized protein</fullName>
    </submittedName>
</protein>
<proteinExistence type="predicted"/>
<evidence type="ECO:0000313" key="1">
    <source>
        <dbReference type="EMBL" id="OGF61608.1"/>
    </source>
</evidence>
<dbReference type="EMBL" id="MFGW01000191">
    <property type="protein sequence ID" value="OGF61608.1"/>
    <property type="molecule type" value="Genomic_DNA"/>
</dbReference>
<evidence type="ECO:0000313" key="2">
    <source>
        <dbReference type="Proteomes" id="UP000178943"/>
    </source>
</evidence>
<gene>
    <name evidence="1" type="ORF">A2Y62_16140</name>
</gene>
<reference evidence="1 2" key="1">
    <citation type="journal article" date="2016" name="Nat. Commun.">
        <title>Thousands of microbial genomes shed light on interconnected biogeochemical processes in an aquifer system.</title>
        <authorList>
            <person name="Anantharaman K."/>
            <person name="Brown C.T."/>
            <person name="Hug L.A."/>
            <person name="Sharon I."/>
            <person name="Castelle C.J."/>
            <person name="Probst A.J."/>
            <person name="Thomas B.C."/>
            <person name="Singh A."/>
            <person name="Wilkins M.J."/>
            <person name="Karaoz U."/>
            <person name="Brodie E.L."/>
            <person name="Williams K.H."/>
            <person name="Hubbard S.S."/>
            <person name="Banfield J.F."/>
        </authorList>
    </citation>
    <scope>NUCLEOTIDE SEQUENCE [LARGE SCALE GENOMIC DNA]</scope>
</reference>
<dbReference type="Proteomes" id="UP000178943">
    <property type="component" value="Unassembled WGS sequence"/>
</dbReference>
<sequence length="101" mass="11840">MKYAKEFIDDINSDLIMFEKILDSLHELKLVKNDPKTNCLLQNLRLQFGKEPKRKIVIFSEYVDTVKYLEPYLEKLFEGRILIIAGDLSASKLDAIYKNNK</sequence>
<dbReference type="InterPro" id="IPR027417">
    <property type="entry name" value="P-loop_NTPase"/>
</dbReference>
<accession>A0A1F5VEC8</accession>